<organism evidence="1 2">
    <name type="scientific">Mycena albidolilacea</name>
    <dbReference type="NCBI Taxonomy" id="1033008"/>
    <lineage>
        <taxon>Eukaryota</taxon>
        <taxon>Fungi</taxon>
        <taxon>Dikarya</taxon>
        <taxon>Basidiomycota</taxon>
        <taxon>Agaricomycotina</taxon>
        <taxon>Agaricomycetes</taxon>
        <taxon>Agaricomycetidae</taxon>
        <taxon>Agaricales</taxon>
        <taxon>Marasmiineae</taxon>
        <taxon>Mycenaceae</taxon>
        <taxon>Mycena</taxon>
    </lineage>
</organism>
<reference evidence="1" key="1">
    <citation type="submission" date="2023-03" db="EMBL/GenBank/DDBJ databases">
        <title>Massive genome expansion in bonnet fungi (Mycena s.s.) driven by repeated elements and novel gene families across ecological guilds.</title>
        <authorList>
            <consortium name="Lawrence Berkeley National Laboratory"/>
            <person name="Harder C.B."/>
            <person name="Miyauchi S."/>
            <person name="Viragh M."/>
            <person name="Kuo A."/>
            <person name="Thoen E."/>
            <person name="Andreopoulos B."/>
            <person name="Lu D."/>
            <person name="Skrede I."/>
            <person name="Drula E."/>
            <person name="Henrissat B."/>
            <person name="Morin E."/>
            <person name="Kohler A."/>
            <person name="Barry K."/>
            <person name="LaButti K."/>
            <person name="Morin E."/>
            <person name="Salamov A."/>
            <person name="Lipzen A."/>
            <person name="Mereny Z."/>
            <person name="Hegedus B."/>
            <person name="Baldrian P."/>
            <person name="Stursova M."/>
            <person name="Weitz H."/>
            <person name="Taylor A."/>
            <person name="Grigoriev I.V."/>
            <person name="Nagy L.G."/>
            <person name="Martin F."/>
            <person name="Kauserud H."/>
        </authorList>
    </citation>
    <scope>NUCLEOTIDE SEQUENCE</scope>
    <source>
        <strain evidence="1">CBHHK002</strain>
    </source>
</reference>
<gene>
    <name evidence="1" type="ORF">DFH08DRAFT_800026</name>
</gene>
<dbReference type="Proteomes" id="UP001218218">
    <property type="component" value="Unassembled WGS sequence"/>
</dbReference>
<evidence type="ECO:0000313" key="1">
    <source>
        <dbReference type="EMBL" id="KAJ7363028.1"/>
    </source>
</evidence>
<protein>
    <submittedName>
        <fullName evidence="1">Uncharacterized protein</fullName>
    </submittedName>
</protein>
<dbReference type="AlphaFoldDB" id="A0AAD7F1J4"/>
<proteinExistence type="predicted"/>
<comment type="caution">
    <text evidence="1">The sequence shown here is derived from an EMBL/GenBank/DDBJ whole genome shotgun (WGS) entry which is preliminary data.</text>
</comment>
<sequence length="224" mass="24747">MHKSLAEQPLIRIIGSDDETITWTSRRPQQLRFSSTHNMSTTFVGKIELHTRIIPRLDLPTSPAHPRPRMAPATRFFLTLSPGPSSPPRECYATGQSVGPRRRASPSNAFAVCPPSPAPHSSPIYPCPTLQTVQPRVTSQVWSATSGNNQPERRLVVWISDRSMRGSQTSGRHCDPCVFVLAHGMRLQTGGTPIRCRWSMSSSGTVHQTRSAAVRVRARHVATL</sequence>
<keyword evidence="2" id="KW-1185">Reference proteome</keyword>
<name>A0AAD7F1J4_9AGAR</name>
<accession>A0AAD7F1J4</accession>
<dbReference type="EMBL" id="JARIHO010000004">
    <property type="protein sequence ID" value="KAJ7363028.1"/>
    <property type="molecule type" value="Genomic_DNA"/>
</dbReference>
<evidence type="ECO:0000313" key="2">
    <source>
        <dbReference type="Proteomes" id="UP001218218"/>
    </source>
</evidence>